<feature type="transmembrane region" description="Helical" evidence="1">
    <location>
        <begin position="106"/>
        <end position="128"/>
    </location>
</feature>
<keyword evidence="3" id="KW-1185">Reference proteome</keyword>
<keyword evidence="1" id="KW-0472">Membrane</keyword>
<feature type="transmembrane region" description="Helical" evidence="1">
    <location>
        <begin position="7"/>
        <end position="26"/>
    </location>
</feature>
<proteinExistence type="predicted"/>
<accession>A0A918G6J8</accession>
<feature type="transmembrane region" description="Helical" evidence="1">
    <location>
        <begin position="74"/>
        <end position="100"/>
    </location>
</feature>
<keyword evidence="1" id="KW-0812">Transmembrane</keyword>
<keyword evidence="1" id="KW-1133">Transmembrane helix</keyword>
<reference evidence="2" key="1">
    <citation type="journal article" date="2014" name="Int. J. Syst. Evol. Microbiol.">
        <title>Complete genome sequence of Corynebacterium casei LMG S-19264T (=DSM 44701T), isolated from a smear-ripened cheese.</title>
        <authorList>
            <consortium name="US DOE Joint Genome Institute (JGI-PGF)"/>
            <person name="Walter F."/>
            <person name="Albersmeier A."/>
            <person name="Kalinowski J."/>
            <person name="Ruckert C."/>
        </authorList>
    </citation>
    <scope>NUCLEOTIDE SEQUENCE</scope>
    <source>
        <strain evidence="2">JCM 3276</strain>
    </source>
</reference>
<reference evidence="2" key="2">
    <citation type="submission" date="2020-09" db="EMBL/GenBank/DDBJ databases">
        <authorList>
            <person name="Sun Q."/>
            <person name="Ohkuma M."/>
        </authorList>
    </citation>
    <scope>NUCLEOTIDE SEQUENCE</scope>
    <source>
        <strain evidence="2">JCM 3276</strain>
    </source>
</reference>
<comment type="caution">
    <text evidence="2">The sequence shown here is derived from an EMBL/GenBank/DDBJ whole genome shotgun (WGS) entry which is preliminary data.</text>
</comment>
<evidence type="ECO:0000313" key="3">
    <source>
        <dbReference type="Proteomes" id="UP000660680"/>
    </source>
</evidence>
<dbReference type="AlphaFoldDB" id="A0A918G6J8"/>
<evidence type="ECO:0000256" key="1">
    <source>
        <dbReference type="SAM" id="Phobius"/>
    </source>
</evidence>
<gene>
    <name evidence="2" type="ORF">GCM10010171_12370</name>
</gene>
<dbReference type="EMBL" id="BMRB01000001">
    <property type="protein sequence ID" value="GGS21206.1"/>
    <property type="molecule type" value="Genomic_DNA"/>
</dbReference>
<dbReference type="Proteomes" id="UP000660680">
    <property type="component" value="Unassembled WGS sequence"/>
</dbReference>
<sequence>MVFDVGFFYVVPLALGVAAGVSRFQLRGLEGILSGVSIYTAFLFGLLVHVFQLRARVTDEDTRRHSFIDLIDELEANVSYAVLVGVATTALLMTTVALTIKDTPASWGWSAPVVVLVSHMVLALLMILKRTRAVYRRLPQTY</sequence>
<protein>
    <submittedName>
        <fullName evidence="2">Uncharacterized protein</fullName>
    </submittedName>
</protein>
<evidence type="ECO:0000313" key="2">
    <source>
        <dbReference type="EMBL" id="GGS21206.1"/>
    </source>
</evidence>
<feature type="transmembrane region" description="Helical" evidence="1">
    <location>
        <begin position="32"/>
        <end position="53"/>
    </location>
</feature>
<name>A0A918G6J8_9PSEU</name>
<organism evidence="2 3">
    <name type="scientific">Actinokineospora fastidiosa</name>
    <dbReference type="NCBI Taxonomy" id="1816"/>
    <lineage>
        <taxon>Bacteria</taxon>
        <taxon>Bacillati</taxon>
        <taxon>Actinomycetota</taxon>
        <taxon>Actinomycetes</taxon>
        <taxon>Pseudonocardiales</taxon>
        <taxon>Pseudonocardiaceae</taxon>
        <taxon>Actinokineospora</taxon>
    </lineage>
</organism>